<dbReference type="Proteomes" id="UP000298860">
    <property type="component" value="Unassembled WGS sequence"/>
</dbReference>
<feature type="region of interest" description="Disordered" evidence="1">
    <location>
        <begin position="1"/>
        <end position="21"/>
    </location>
</feature>
<evidence type="ECO:0000313" key="4">
    <source>
        <dbReference type="Proteomes" id="UP000298860"/>
    </source>
</evidence>
<evidence type="ECO:0000256" key="1">
    <source>
        <dbReference type="SAM" id="MobiDB-lite"/>
    </source>
</evidence>
<protein>
    <recommendedName>
        <fullName evidence="2">DUF397 domain-containing protein</fullName>
    </recommendedName>
</protein>
<dbReference type="RefSeq" id="WP_137815638.1">
    <property type="nucleotide sequence ID" value="NZ_BJFL01000026.1"/>
</dbReference>
<feature type="domain" description="DUF397" evidence="2">
    <location>
        <begin position="10"/>
        <end position="60"/>
    </location>
</feature>
<evidence type="ECO:0000313" key="3">
    <source>
        <dbReference type="EMBL" id="GDY32636.1"/>
    </source>
</evidence>
<accession>A0A4D4JE39</accession>
<comment type="caution">
    <text evidence="3">The sequence shown here is derived from an EMBL/GenBank/DDBJ whole genome shotgun (WGS) entry which is preliminary data.</text>
</comment>
<gene>
    <name evidence="3" type="ORF">GTS_42690</name>
</gene>
<name>A0A4D4JE39_9PSEU</name>
<dbReference type="InterPro" id="IPR007278">
    <property type="entry name" value="DUF397"/>
</dbReference>
<reference evidence="4" key="1">
    <citation type="submission" date="2019-04" db="EMBL/GenBank/DDBJ databases">
        <title>Draft genome sequence of Pseudonocardiaceae bacterium SL3-2-4.</title>
        <authorList>
            <person name="Ningsih F."/>
            <person name="Yokota A."/>
            <person name="Sakai Y."/>
            <person name="Nanatani K."/>
            <person name="Yabe S."/>
            <person name="Oetari A."/>
            <person name="Sjamsuridzal W."/>
        </authorList>
    </citation>
    <scope>NUCLEOTIDE SEQUENCE [LARGE SCALE GENOMIC DNA]</scope>
    <source>
        <strain evidence="4">SL3-2-4</strain>
    </source>
</reference>
<dbReference type="EMBL" id="BJFL01000026">
    <property type="protein sequence ID" value="GDY32636.1"/>
    <property type="molecule type" value="Genomic_DNA"/>
</dbReference>
<proteinExistence type="predicted"/>
<dbReference type="Pfam" id="PF04149">
    <property type="entry name" value="DUF397"/>
    <property type="match status" value="1"/>
</dbReference>
<dbReference type="OrthoDB" id="3635801at2"/>
<keyword evidence="4" id="KW-1185">Reference proteome</keyword>
<dbReference type="AlphaFoldDB" id="A0A4D4JE39"/>
<organism evidence="3 4">
    <name type="scientific">Gandjariella thermophila</name>
    <dbReference type="NCBI Taxonomy" id="1931992"/>
    <lineage>
        <taxon>Bacteria</taxon>
        <taxon>Bacillati</taxon>
        <taxon>Actinomycetota</taxon>
        <taxon>Actinomycetes</taxon>
        <taxon>Pseudonocardiales</taxon>
        <taxon>Pseudonocardiaceae</taxon>
        <taxon>Gandjariella</taxon>
    </lineage>
</organism>
<evidence type="ECO:0000259" key="2">
    <source>
        <dbReference type="Pfam" id="PF04149"/>
    </source>
</evidence>
<sequence length="66" mass="7187">MAATSQFHTPWRKSTRSGNDSNCVEVAFGDAVVGIRDSKNPAAGHITVRTETFQTFLTAVERGTFI</sequence>